<evidence type="ECO:0000313" key="6">
    <source>
        <dbReference type="Proteomes" id="UP000031829"/>
    </source>
</evidence>
<comment type="induction">
    <text evidence="4">Expressed only in the forespore compartment of sporulating cells.</text>
</comment>
<evidence type="ECO:0000256" key="3">
    <source>
        <dbReference type="ARBA" id="ARBA00022969"/>
    </source>
</evidence>
<evidence type="ECO:0000313" key="5">
    <source>
        <dbReference type="EMBL" id="AJI21533.1"/>
    </source>
</evidence>
<dbReference type="EMBL" id="CP009920">
    <property type="protein sequence ID" value="AJI21533.1"/>
    <property type="molecule type" value="Genomic_DNA"/>
</dbReference>
<dbReference type="KEGG" id="bmeg:BG04_4399"/>
<accession>A0A0B6ALP9</accession>
<protein>
    <recommendedName>
        <fullName evidence="4">Small, acid-soluble spore protein H</fullName>
        <shortName evidence="4">SASP H</shortName>
    </recommendedName>
</protein>
<keyword evidence="3 4" id="KW-0749">Sporulation</keyword>
<dbReference type="Pfam" id="PF08141">
    <property type="entry name" value="SspH"/>
    <property type="match status" value="1"/>
</dbReference>
<dbReference type="InterPro" id="IPR012610">
    <property type="entry name" value="SASP_SspH"/>
</dbReference>
<dbReference type="HAMAP" id="MF_00667">
    <property type="entry name" value="SspH"/>
    <property type="match status" value="1"/>
</dbReference>
<reference evidence="5 6" key="1">
    <citation type="journal article" date="2015" name="Genome Announc.">
        <title>Complete genome sequences for 35 biothreat assay-relevant bacillus species.</title>
        <authorList>
            <person name="Johnson S.L."/>
            <person name="Daligault H.E."/>
            <person name="Davenport K.W."/>
            <person name="Jaissle J."/>
            <person name="Frey K.G."/>
            <person name="Ladner J.T."/>
            <person name="Broomall S.M."/>
            <person name="Bishop-Lilly K.A."/>
            <person name="Bruce D.C."/>
            <person name="Gibbons H.S."/>
            <person name="Coyne S.R."/>
            <person name="Lo C.C."/>
            <person name="Meincke L."/>
            <person name="Munk A.C."/>
            <person name="Koroleva G.I."/>
            <person name="Rosenzweig C.N."/>
            <person name="Palacios G.F."/>
            <person name="Redden C.L."/>
            <person name="Minogue T.D."/>
            <person name="Chain P.S."/>
        </authorList>
    </citation>
    <scope>NUCLEOTIDE SEQUENCE [LARGE SCALE GENOMIC DNA]</scope>
    <source>
        <strain evidence="6">ATCC 14581 / DSM 32 / JCM 2506 / NBRC 15308 / NCIMB 9376 / NCTC 10342 / NRRL B-14308 / VKM B-512</strain>
    </source>
</reference>
<comment type="similarity">
    <text evidence="2 4">Belongs to the SspH family.</text>
</comment>
<dbReference type="GO" id="GO:0030436">
    <property type="term" value="P:asexual sporulation"/>
    <property type="evidence" value="ECO:0007669"/>
    <property type="project" value="UniProtKB-UniRule"/>
</dbReference>
<evidence type="ECO:0000256" key="1">
    <source>
        <dbReference type="ARBA" id="ARBA00004288"/>
    </source>
</evidence>
<gene>
    <name evidence="4 5" type="primary">sspH</name>
    <name evidence="5" type="ORF">BG04_4399</name>
</gene>
<dbReference type="GeneID" id="93642406"/>
<name>A0A0B6ALP9_PRIM2</name>
<dbReference type="GO" id="GO:0030435">
    <property type="term" value="P:sporulation resulting in formation of a cellular spore"/>
    <property type="evidence" value="ECO:0007669"/>
    <property type="project" value="UniProtKB-KW"/>
</dbReference>
<proteinExistence type="evidence at transcript level"/>
<comment type="subcellular location">
    <subcellularLocation>
        <location evidence="1 4">Spore core</location>
    </subcellularLocation>
</comment>
<evidence type="ECO:0000256" key="4">
    <source>
        <dbReference type="HAMAP-Rule" id="MF_00667"/>
    </source>
</evidence>
<dbReference type="HOGENOM" id="CLU_191960_2_1_9"/>
<dbReference type="NCBIfam" id="TIGR02861">
    <property type="entry name" value="SASP_H"/>
    <property type="match status" value="1"/>
</dbReference>
<sequence>MDKQRAKQIADSPVMANVTYNDTAVYIQHVSEENDTVRIYPLGKPENEQNVSVSQLVEN</sequence>
<dbReference type="AlphaFoldDB" id="A0A0B6ALP9"/>
<dbReference type="RefSeq" id="WP_016763902.1">
    <property type="nucleotide sequence ID" value="NZ_BCVB01000005.1"/>
</dbReference>
<dbReference type="GO" id="GO:0042601">
    <property type="term" value="C:endospore-forming forespore"/>
    <property type="evidence" value="ECO:0007669"/>
    <property type="project" value="InterPro"/>
</dbReference>
<evidence type="ECO:0000256" key="2">
    <source>
        <dbReference type="ARBA" id="ARBA00006573"/>
    </source>
</evidence>
<organism evidence="5 6">
    <name type="scientific">Priestia megaterium (strain ATCC 14581 / DSM 32 / CCUG 1817 / JCM 2506 / NBRC 15308 / NCIMB 9376 / NCTC 10342 / NRRL B-14308 / VKM B-512 / Ford 19)</name>
    <name type="common">Bacillus megaterium</name>
    <dbReference type="NCBI Taxonomy" id="1348623"/>
    <lineage>
        <taxon>Bacteria</taxon>
        <taxon>Bacillati</taxon>
        <taxon>Bacillota</taxon>
        <taxon>Bacilli</taxon>
        <taxon>Bacillales</taxon>
        <taxon>Bacillaceae</taxon>
        <taxon>Priestia</taxon>
    </lineage>
</organism>
<dbReference type="Proteomes" id="UP000031829">
    <property type="component" value="Chromosome"/>
</dbReference>